<dbReference type="InterPro" id="IPR056435">
    <property type="entry name" value="DPOD/Z_N"/>
</dbReference>
<evidence type="ECO:0000256" key="5">
    <source>
        <dbReference type="ARBA" id="ARBA00022705"/>
    </source>
</evidence>
<evidence type="ECO:0000256" key="10">
    <source>
        <dbReference type="SAM" id="MobiDB-lite"/>
    </source>
</evidence>
<dbReference type="Gene3D" id="3.30.420.10">
    <property type="entry name" value="Ribonuclease H-like superfamily/Ribonuclease H"/>
    <property type="match status" value="1"/>
</dbReference>
<keyword evidence="14" id="KW-1185">Reference proteome</keyword>
<keyword evidence="4" id="KW-0548">Nucleotidyltransferase</keyword>
<keyword evidence="6" id="KW-0239">DNA-directed DNA polymerase</keyword>
<dbReference type="PANTHER" id="PTHR10322">
    <property type="entry name" value="DNA POLYMERASE CATALYTIC SUBUNIT"/>
    <property type="match status" value="1"/>
</dbReference>
<dbReference type="Proteomes" id="UP000233551">
    <property type="component" value="Unassembled WGS sequence"/>
</dbReference>
<dbReference type="Gene3D" id="3.30.342.10">
    <property type="entry name" value="DNA Polymerase, chain B, domain 1"/>
    <property type="match status" value="1"/>
</dbReference>
<evidence type="ECO:0000256" key="4">
    <source>
        <dbReference type="ARBA" id="ARBA00022695"/>
    </source>
</evidence>
<gene>
    <name evidence="13" type="ORF">CRG98_045444</name>
</gene>
<dbReference type="GO" id="GO:0003677">
    <property type="term" value="F:DNA binding"/>
    <property type="evidence" value="ECO:0007669"/>
    <property type="project" value="UniProtKB-KW"/>
</dbReference>
<dbReference type="InterPro" id="IPR036397">
    <property type="entry name" value="RNaseH_sf"/>
</dbReference>
<evidence type="ECO:0000256" key="3">
    <source>
        <dbReference type="ARBA" id="ARBA00022679"/>
    </source>
</evidence>
<feature type="domain" description="DNA-directed DNA polymerase family B exonuclease" evidence="11">
    <location>
        <begin position="245"/>
        <end position="478"/>
    </location>
</feature>
<comment type="caution">
    <text evidence="13">The sequence shown here is derived from an EMBL/GenBank/DDBJ whole genome shotgun (WGS) entry which is preliminary data.</text>
</comment>
<evidence type="ECO:0000259" key="11">
    <source>
        <dbReference type="Pfam" id="PF03104"/>
    </source>
</evidence>
<keyword evidence="7" id="KW-0238">DNA-binding</keyword>
<dbReference type="InterPro" id="IPR050240">
    <property type="entry name" value="DNA_pol_type-B"/>
</dbReference>
<dbReference type="EC" id="2.7.7.7" evidence="2"/>
<protein>
    <recommendedName>
        <fullName evidence="8">DNA polymerase delta catalytic subunit</fullName>
        <ecNumber evidence="2">2.7.7.7</ecNumber>
    </recommendedName>
</protein>
<dbReference type="GO" id="GO:0003887">
    <property type="term" value="F:DNA-directed DNA polymerase activity"/>
    <property type="evidence" value="ECO:0007669"/>
    <property type="project" value="UniProtKB-KW"/>
</dbReference>
<evidence type="ECO:0000313" key="13">
    <source>
        <dbReference type="EMBL" id="PKI34165.1"/>
    </source>
</evidence>
<evidence type="ECO:0000256" key="1">
    <source>
        <dbReference type="ARBA" id="ARBA00005755"/>
    </source>
</evidence>
<dbReference type="SUPFAM" id="SSF53098">
    <property type="entry name" value="Ribonuclease H-like"/>
    <property type="match status" value="1"/>
</dbReference>
<dbReference type="InterPro" id="IPR006133">
    <property type="entry name" value="DNA-dir_DNA_pol_B_exonuc"/>
</dbReference>
<keyword evidence="5" id="KW-0235">DNA replication</keyword>
<dbReference type="GO" id="GO:0006287">
    <property type="term" value="P:base-excision repair, gap-filling"/>
    <property type="evidence" value="ECO:0007669"/>
    <property type="project" value="TreeGrafter"/>
</dbReference>
<evidence type="ECO:0000259" key="12">
    <source>
        <dbReference type="Pfam" id="PF24055"/>
    </source>
</evidence>
<dbReference type="EMBL" id="PGOL01006119">
    <property type="protein sequence ID" value="PKI34165.1"/>
    <property type="molecule type" value="Genomic_DNA"/>
</dbReference>
<dbReference type="GO" id="GO:0043625">
    <property type="term" value="C:delta DNA polymerase complex"/>
    <property type="evidence" value="ECO:0007669"/>
    <property type="project" value="TreeGrafter"/>
</dbReference>
<comment type="similarity">
    <text evidence="1">Belongs to the DNA polymerase type-B family.</text>
</comment>
<organism evidence="13 14">
    <name type="scientific">Punica granatum</name>
    <name type="common">Pomegranate</name>
    <dbReference type="NCBI Taxonomy" id="22663"/>
    <lineage>
        <taxon>Eukaryota</taxon>
        <taxon>Viridiplantae</taxon>
        <taxon>Streptophyta</taxon>
        <taxon>Embryophyta</taxon>
        <taxon>Tracheophyta</taxon>
        <taxon>Spermatophyta</taxon>
        <taxon>Magnoliopsida</taxon>
        <taxon>eudicotyledons</taxon>
        <taxon>Gunneridae</taxon>
        <taxon>Pentapetalae</taxon>
        <taxon>rosids</taxon>
        <taxon>malvids</taxon>
        <taxon>Myrtales</taxon>
        <taxon>Lythraceae</taxon>
        <taxon>Punica</taxon>
    </lineage>
</organism>
<dbReference type="GO" id="GO:0006297">
    <property type="term" value="P:nucleotide-excision repair, DNA gap filling"/>
    <property type="evidence" value="ECO:0007669"/>
    <property type="project" value="TreeGrafter"/>
</dbReference>
<comment type="catalytic activity">
    <reaction evidence="9">
        <text>DNA(n) + a 2'-deoxyribonucleoside 5'-triphosphate = DNA(n+1) + diphosphate</text>
        <dbReference type="Rhea" id="RHEA:22508"/>
        <dbReference type="Rhea" id="RHEA-COMP:17339"/>
        <dbReference type="Rhea" id="RHEA-COMP:17340"/>
        <dbReference type="ChEBI" id="CHEBI:33019"/>
        <dbReference type="ChEBI" id="CHEBI:61560"/>
        <dbReference type="ChEBI" id="CHEBI:173112"/>
        <dbReference type="EC" id="2.7.7.7"/>
    </reaction>
</comment>
<evidence type="ECO:0000313" key="14">
    <source>
        <dbReference type="Proteomes" id="UP000233551"/>
    </source>
</evidence>
<dbReference type="Pfam" id="PF03104">
    <property type="entry name" value="DNA_pol_B_exo1"/>
    <property type="match status" value="1"/>
</dbReference>
<dbReference type="PANTHER" id="PTHR10322:SF23">
    <property type="entry name" value="DNA POLYMERASE DELTA CATALYTIC SUBUNIT"/>
    <property type="match status" value="1"/>
</dbReference>
<feature type="region of interest" description="Disordered" evidence="10">
    <location>
        <begin position="1"/>
        <end position="42"/>
    </location>
</feature>
<dbReference type="InterPro" id="IPR012337">
    <property type="entry name" value="RNaseH-like_sf"/>
</dbReference>
<dbReference type="STRING" id="22663.A0A2I0HR20"/>
<dbReference type="FunFam" id="3.30.342.10:FF:000007">
    <property type="entry name" value="DNA polymerase"/>
    <property type="match status" value="1"/>
</dbReference>
<evidence type="ECO:0000256" key="9">
    <source>
        <dbReference type="ARBA" id="ARBA00049244"/>
    </source>
</evidence>
<feature type="domain" description="DNA polymerase delta/zeta catalytic subunit N-terminal" evidence="12">
    <location>
        <begin position="147"/>
        <end position="222"/>
    </location>
</feature>
<sequence length="532" mass="60413">MSSGRSNGANRKRPPPHQPSPATNPSKLQAVATPPPQQASPAVEDDFMDEDVYLEENLIHEDEESLILRDIEERQALASRLAKWVRPALSKGYISQSKNIAFQQLEIDYVIGDAHKQLIPDRSGSAAIIRIFGVTREGHSVCCNVHGFEPYFYISCPQGMGPDDISRFHQVLEGRMRESNKNARVPKCIRRVELVHKGSIMYYQKQKSHPFLKIVVALPTMVAGCRGILDRGIQIEGLGMRSFMTYESNILFALRFMIDCNIVGGNWIEVPAGKYQKTSRSLSYCQLELDCLYTDLISHAPEGEHSKMAPFRILSFDIECAGRKGHFPEPKHDPVIQVANLITLQGESQPFIRNVMTLKSCSPIVGVDVMSFDTEREVLLAWRDFIREVDPDIIIGYNICKFDLPYLIERAETLGITEFPIFGRVRNSRVRVRDTTFSSRQYGTRESKEVTIEGRVQFDLLQAMQRDYKLSSYSLNSVSAHFLSEQKEDVHHSIISDLQKGNAETRRRLAVYCLKVSICPFQNCYISDLVTR</sequence>
<dbReference type="Pfam" id="PF24055">
    <property type="entry name" value="POL3_N"/>
    <property type="match status" value="1"/>
</dbReference>
<evidence type="ECO:0000256" key="7">
    <source>
        <dbReference type="ARBA" id="ARBA00023125"/>
    </source>
</evidence>
<dbReference type="AlphaFoldDB" id="A0A2I0HR20"/>
<proteinExistence type="inferred from homology"/>
<reference evidence="13 14" key="1">
    <citation type="submission" date="2017-11" db="EMBL/GenBank/DDBJ databases">
        <title>De-novo sequencing of pomegranate (Punica granatum L.) genome.</title>
        <authorList>
            <person name="Akparov Z."/>
            <person name="Amiraslanov A."/>
            <person name="Hajiyeva S."/>
            <person name="Abbasov M."/>
            <person name="Kaur K."/>
            <person name="Hamwieh A."/>
            <person name="Solovyev V."/>
            <person name="Salamov A."/>
            <person name="Braich B."/>
            <person name="Kosarev P."/>
            <person name="Mahmoud A."/>
            <person name="Hajiyev E."/>
            <person name="Babayeva S."/>
            <person name="Izzatullayeva V."/>
            <person name="Mammadov A."/>
            <person name="Mammadov A."/>
            <person name="Sharifova S."/>
            <person name="Ojaghi J."/>
            <person name="Eynullazada K."/>
            <person name="Bayramov B."/>
            <person name="Abdulazimova A."/>
            <person name="Shahmuradov I."/>
        </authorList>
    </citation>
    <scope>NUCLEOTIDE SEQUENCE [LARGE SCALE GENOMIC DNA]</scope>
    <source>
        <strain evidence="14">cv. AG2017</strain>
        <tissue evidence="13">Leaf</tissue>
    </source>
</reference>
<accession>A0A2I0HR20</accession>
<dbReference type="FunFam" id="3.30.420.10:FF:000004">
    <property type="entry name" value="DNA polymerase"/>
    <property type="match status" value="1"/>
</dbReference>
<dbReference type="CDD" id="cd05777">
    <property type="entry name" value="DNA_polB_delta_exo"/>
    <property type="match status" value="1"/>
</dbReference>
<evidence type="ECO:0000256" key="2">
    <source>
        <dbReference type="ARBA" id="ARBA00012417"/>
    </source>
</evidence>
<name>A0A2I0HR20_PUNGR</name>
<evidence type="ECO:0000256" key="6">
    <source>
        <dbReference type="ARBA" id="ARBA00022932"/>
    </source>
</evidence>
<evidence type="ECO:0000256" key="8">
    <source>
        <dbReference type="ARBA" id="ARBA00024411"/>
    </source>
</evidence>
<dbReference type="GO" id="GO:0008296">
    <property type="term" value="F:3'-5'-DNA exonuclease activity"/>
    <property type="evidence" value="ECO:0007669"/>
    <property type="project" value="TreeGrafter"/>
</dbReference>
<keyword evidence="3" id="KW-0808">Transferase</keyword>
<dbReference type="GO" id="GO:0045004">
    <property type="term" value="P:DNA replication proofreading"/>
    <property type="evidence" value="ECO:0007669"/>
    <property type="project" value="TreeGrafter"/>
</dbReference>